<evidence type="ECO:0000313" key="1">
    <source>
        <dbReference type="EMBL" id="KAJ1164709.1"/>
    </source>
</evidence>
<accession>A0AAV7SL03</accession>
<name>A0AAV7SL03_PLEWA</name>
<proteinExistence type="predicted"/>
<dbReference type="Proteomes" id="UP001066276">
    <property type="component" value="Chromosome 4_2"/>
</dbReference>
<comment type="caution">
    <text evidence="1">The sequence shown here is derived from an EMBL/GenBank/DDBJ whole genome shotgun (WGS) entry which is preliminary data.</text>
</comment>
<protein>
    <submittedName>
        <fullName evidence="1">Uncharacterized protein</fullName>
    </submittedName>
</protein>
<gene>
    <name evidence="1" type="ORF">NDU88_005143</name>
</gene>
<keyword evidence="2" id="KW-1185">Reference proteome</keyword>
<dbReference type="AlphaFoldDB" id="A0AAV7SL03"/>
<reference evidence="1" key="1">
    <citation type="journal article" date="2022" name="bioRxiv">
        <title>Sequencing and chromosome-scale assembly of the giantPleurodeles waltlgenome.</title>
        <authorList>
            <person name="Brown T."/>
            <person name="Elewa A."/>
            <person name="Iarovenko S."/>
            <person name="Subramanian E."/>
            <person name="Araus A.J."/>
            <person name="Petzold A."/>
            <person name="Susuki M."/>
            <person name="Suzuki K.-i.T."/>
            <person name="Hayashi T."/>
            <person name="Toyoda A."/>
            <person name="Oliveira C."/>
            <person name="Osipova E."/>
            <person name="Leigh N.D."/>
            <person name="Simon A."/>
            <person name="Yun M.H."/>
        </authorList>
    </citation>
    <scope>NUCLEOTIDE SEQUENCE</scope>
    <source>
        <strain evidence="1">20211129_DDA</strain>
        <tissue evidence="1">Liver</tissue>
    </source>
</reference>
<evidence type="ECO:0000313" key="2">
    <source>
        <dbReference type="Proteomes" id="UP001066276"/>
    </source>
</evidence>
<feature type="non-terminal residue" evidence="1">
    <location>
        <position position="123"/>
    </location>
</feature>
<sequence length="123" mass="14067">IYGGTMEECPAETSPANAAEDVCGCLLRVQEPGHLDWEPGYMVGLRRRAQWKHHQDMLLKRRCLKRAAKDPRAGRLRSEARFSYEDILPKHEQRPVVCVSICSEEFSNQHTVVVPWLESPPNV</sequence>
<feature type="non-terminal residue" evidence="1">
    <location>
        <position position="1"/>
    </location>
</feature>
<organism evidence="1 2">
    <name type="scientific">Pleurodeles waltl</name>
    <name type="common">Iberian ribbed newt</name>
    <dbReference type="NCBI Taxonomy" id="8319"/>
    <lineage>
        <taxon>Eukaryota</taxon>
        <taxon>Metazoa</taxon>
        <taxon>Chordata</taxon>
        <taxon>Craniata</taxon>
        <taxon>Vertebrata</taxon>
        <taxon>Euteleostomi</taxon>
        <taxon>Amphibia</taxon>
        <taxon>Batrachia</taxon>
        <taxon>Caudata</taxon>
        <taxon>Salamandroidea</taxon>
        <taxon>Salamandridae</taxon>
        <taxon>Pleurodelinae</taxon>
        <taxon>Pleurodeles</taxon>
    </lineage>
</organism>
<dbReference type="EMBL" id="JANPWB010000008">
    <property type="protein sequence ID" value="KAJ1164709.1"/>
    <property type="molecule type" value="Genomic_DNA"/>
</dbReference>